<dbReference type="Pfam" id="PF13442">
    <property type="entry name" value="Cytochrome_CBB3"/>
    <property type="match status" value="1"/>
</dbReference>
<evidence type="ECO:0000256" key="2">
    <source>
        <dbReference type="ARBA" id="ARBA00022617"/>
    </source>
</evidence>
<dbReference type="RefSeq" id="WP_101751481.1">
    <property type="nucleotide sequence ID" value="NZ_CP025430.1"/>
</dbReference>
<protein>
    <submittedName>
        <fullName evidence="9">Cytochrome C554</fullName>
    </submittedName>
</protein>
<dbReference type="KEGG" id="pzh:CX676_04045"/>
<dbReference type="AlphaFoldDB" id="A0A2H5EVX3"/>
<keyword evidence="3 6" id="KW-0479">Metal-binding</keyword>
<organism evidence="9 10">
    <name type="scientific">Paracoccus zhejiangensis</name>
    <dbReference type="NCBI Taxonomy" id="1077935"/>
    <lineage>
        <taxon>Bacteria</taxon>
        <taxon>Pseudomonadati</taxon>
        <taxon>Pseudomonadota</taxon>
        <taxon>Alphaproteobacteria</taxon>
        <taxon>Rhodobacterales</taxon>
        <taxon>Paracoccaceae</taxon>
        <taxon>Paracoccus</taxon>
    </lineage>
</organism>
<dbReference type="EMBL" id="CP025430">
    <property type="protein sequence ID" value="AUH63439.1"/>
    <property type="molecule type" value="Genomic_DNA"/>
</dbReference>
<keyword evidence="2 6" id="KW-0349">Heme</keyword>
<keyword evidence="1" id="KW-0813">Transport</keyword>
<dbReference type="Proteomes" id="UP000234530">
    <property type="component" value="Chromosome"/>
</dbReference>
<keyword evidence="10" id="KW-1185">Reference proteome</keyword>
<gene>
    <name evidence="9" type="ORF">CX676_04045</name>
</gene>
<proteinExistence type="predicted"/>
<dbReference type="GO" id="GO:0046872">
    <property type="term" value="F:metal ion binding"/>
    <property type="evidence" value="ECO:0007669"/>
    <property type="project" value="UniProtKB-KW"/>
</dbReference>
<feature type="chain" id="PRO_5014168920" evidence="7">
    <location>
        <begin position="22"/>
        <end position="94"/>
    </location>
</feature>
<keyword evidence="5 6" id="KW-0408">Iron</keyword>
<dbReference type="Gene3D" id="1.10.760.10">
    <property type="entry name" value="Cytochrome c-like domain"/>
    <property type="match status" value="1"/>
</dbReference>
<dbReference type="InterPro" id="IPR036909">
    <property type="entry name" value="Cyt_c-like_dom_sf"/>
</dbReference>
<evidence type="ECO:0000256" key="1">
    <source>
        <dbReference type="ARBA" id="ARBA00022448"/>
    </source>
</evidence>
<evidence type="ECO:0000313" key="10">
    <source>
        <dbReference type="Proteomes" id="UP000234530"/>
    </source>
</evidence>
<dbReference type="GO" id="GO:0020037">
    <property type="term" value="F:heme binding"/>
    <property type="evidence" value="ECO:0007669"/>
    <property type="project" value="InterPro"/>
</dbReference>
<evidence type="ECO:0000259" key="8">
    <source>
        <dbReference type="PROSITE" id="PS51007"/>
    </source>
</evidence>
<dbReference type="OrthoDB" id="9773456at2"/>
<evidence type="ECO:0000256" key="6">
    <source>
        <dbReference type="PROSITE-ProRule" id="PRU00433"/>
    </source>
</evidence>
<dbReference type="InterPro" id="IPR050597">
    <property type="entry name" value="Cytochrome_c_Oxidase_Subunit"/>
</dbReference>
<evidence type="ECO:0000256" key="5">
    <source>
        <dbReference type="ARBA" id="ARBA00023004"/>
    </source>
</evidence>
<evidence type="ECO:0000256" key="7">
    <source>
        <dbReference type="SAM" id="SignalP"/>
    </source>
</evidence>
<dbReference type="PANTHER" id="PTHR33751:SF9">
    <property type="entry name" value="CYTOCHROME C4"/>
    <property type="match status" value="1"/>
</dbReference>
<keyword evidence="4" id="KW-0249">Electron transport</keyword>
<dbReference type="GO" id="GO:0009055">
    <property type="term" value="F:electron transfer activity"/>
    <property type="evidence" value="ECO:0007669"/>
    <property type="project" value="InterPro"/>
</dbReference>
<evidence type="ECO:0000256" key="4">
    <source>
        <dbReference type="ARBA" id="ARBA00022982"/>
    </source>
</evidence>
<feature type="signal peptide" evidence="7">
    <location>
        <begin position="1"/>
        <end position="21"/>
    </location>
</feature>
<dbReference type="SUPFAM" id="SSF46626">
    <property type="entry name" value="Cytochrome c"/>
    <property type="match status" value="1"/>
</dbReference>
<reference evidence="9 10" key="1">
    <citation type="journal article" date="2013" name="Antonie Van Leeuwenhoek">
        <title>Paracoccus zhejiangensis sp. nov., isolated from activated sludge in wastewater-treatment system.</title>
        <authorList>
            <person name="Wu Z.G."/>
            <person name="Zhang D.F."/>
            <person name="Liu Y.L."/>
            <person name="Wang F."/>
            <person name="Jiang X."/>
            <person name="Li C."/>
            <person name="Li S.P."/>
            <person name="Hong Q."/>
            <person name="Li W.J."/>
        </authorList>
    </citation>
    <scope>NUCLEOTIDE SEQUENCE [LARGE SCALE GENOMIC DNA]</scope>
    <source>
        <strain evidence="9 10">J6</strain>
    </source>
</reference>
<dbReference type="InterPro" id="IPR009056">
    <property type="entry name" value="Cyt_c-like_dom"/>
</dbReference>
<keyword evidence="7" id="KW-0732">Signal</keyword>
<dbReference type="PROSITE" id="PS51007">
    <property type="entry name" value="CYTC"/>
    <property type="match status" value="1"/>
</dbReference>
<accession>A0A2H5EVX3</accession>
<dbReference type="PANTHER" id="PTHR33751">
    <property type="entry name" value="CBB3-TYPE CYTOCHROME C OXIDASE SUBUNIT FIXP"/>
    <property type="match status" value="1"/>
</dbReference>
<sequence>MRRGKWGVAVCLLIPAGMGFAGDAASLAQQCVTCHGTEGEAIPPLAGMPEADVTAALLAYRAGERADALMQVVAKRLSDDEIAALAAYFEGLGP</sequence>
<evidence type="ECO:0000256" key="3">
    <source>
        <dbReference type="ARBA" id="ARBA00022723"/>
    </source>
</evidence>
<evidence type="ECO:0000313" key="9">
    <source>
        <dbReference type="EMBL" id="AUH63439.1"/>
    </source>
</evidence>
<name>A0A2H5EVX3_9RHOB</name>
<feature type="domain" description="Cytochrome c" evidence="8">
    <location>
        <begin position="17"/>
        <end position="93"/>
    </location>
</feature>